<keyword evidence="4 10" id="KW-0479">Metal-binding</keyword>
<dbReference type="Pfam" id="PF03372">
    <property type="entry name" value="Exo_endo_phos"/>
    <property type="match status" value="1"/>
</dbReference>
<feature type="region of interest" description="Disordered" evidence="12">
    <location>
        <begin position="512"/>
        <end position="537"/>
    </location>
</feature>
<dbReference type="GO" id="GO:0006284">
    <property type="term" value="P:base-excision repair"/>
    <property type="evidence" value="ECO:0007669"/>
    <property type="project" value="TreeGrafter"/>
</dbReference>
<feature type="site" description="Interaction with DNA substrate" evidence="11">
    <location>
        <position position="335"/>
    </location>
</feature>
<dbReference type="GO" id="GO:0003906">
    <property type="term" value="F:DNA-(apurinic or apyrimidinic site) endonuclease activity"/>
    <property type="evidence" value="ECO:0007669"/>
    <property type="project" value="TreeGrafter"/>
</dbReference>
<keyword evidence="8" id="KW-0234">DNA repair</keyword>
<feature type="binding site" evidence="10">
    <location>
        <position position="334"/>
    </location>
    <ligand>
        <name>Mg(2+)</name>
        <dbReference type="ChEBI" id="CHEBI:18420"/>
        <label>1</label>
    </ligand>
</feature>
<dbReference type="GO" id="GO:0008311">
    <property type="term" value="F:double-stranded DNA 3'-5' DNA exonuclease activity"/>
    <property type="evidence" value="ECO:0007669"/>
    <property type="project" value="UniProtKB-EC"/>
</dbReference>
<feature type="active site" description="Proton acceptor" evidence="9">
    <location>
        <position position="335"/>
    </location>
</feature>
<evidence type="ECO:0000256" key="5">
    <source>
        <dbReference type="ARBA" id="ARBA00022763"/>
    </source>
</evidence>
<evidence type="ECO:0000256" key="11">
    <source>
        <dbReference type="PIRSR" id="PIRSR604808-3"/>
    </source>
</evidence>
<dbReference type="Proteomes" id="UP001295444">
    <property type="component" value="Chromosome 01"/>
</dbReference>
<evidence type="ECO:0000256" key="7">
    <source>
        <dbReference type="ARBA" id="ARBA00022842"/>
    </source>
</evidence>
<evidence type="ECO:0000256" key="3">
    <source>
        <dbReference type="ARBA" id="ARBA00012115"/>
    </source>
</evidence>
<protein>
    <recommendedName>
        <fullName evidence="3">exodeoxyribonuclease III</fullName>
        <ecNumber evidence="3">3.1.11.2</ecNumber>
    </recommendedName>
</protein>
<evidence type="ECO:0000256" key="12">
    <source>
        <dbReference type="SAM" id="MobiDB-lite"/>
    </source>
</evidence>
<feature type="binding site" evidence="10">
    <location>
        <position position="249"/>
    </location>
    <ligand>
        <name>Mg(2+)</name>
        <dbReference type="ChEBI" id="CHEBI:18420"/>
        <label>1</label>
    </ligand>
</feature>
<feature type="binding site" evidence="10">
    <location>
        <position position="335"/>
    </location>
    <ligand>
        <name>Mg(2+)</name>
        <dbReference type="ChEBI" id="CHEBI:18420"/>
        <label>1</label>
    </ligand>
</feature>
<dbReference type="PANTHER" id="PTHR22748:SF26">
    <property type="entry name" value="ENDONUCLEASE_EXONUCLEASE_PHOSPHATASE DOMAIN-CONTAINING PROTEIN"/>
    <property type="match status" value="1"/>
</dbReference>
<sequence length="537" mass="60931">MDGFLQSQTDASGEASGSNMAPTALPPREPHGAALERIGEELRNMAAAMATKTDLLALTTTIQDALRAEMAGIRAEVTAQTGRIQDLERSHEAHATRQQATDMALTCQGELLLQMRRGLNIPERRTHLLRELRKSQVSVAMLQETHFLEGCAPKLQNRYYPNNFFINHNMARRAGVAIVLSANLDFRELDRIIDTQGRFIFLKGTIADKLYTLVSIYVPNTNQARFFRGTLNKLRGFSEGALIIGGDFNTPLDPQKDTSTGSSCLPHSSICSIRKSMSEMGLVDSWRALNPDSKNYTHYSALHQRYSRIDYKLLPQEGLTRLRAATIGPATWSDHGPMMVELESPLFKPARWTWRLNESLFQDPEVLGEVTQALELYFRENDVEGMSPISIWEAHKSVICGNLIRIASRKRKAAMREMAEVYETVAKQEIQHKRTQHADRQTELLNARRRLRDLITRKYYRSLQYSKNFFYIHANKGGKFLARLLKGDTPRTRTKSQTNFADTTMLYITSPPWMGQHRDLSPSRPPRPSYGIMSANE</sequence>
<comment type="catalytic activity">
    <reaction evidence="1">
        <text>Exonucleolytic cleavage in the 3'- to 5'-direction to yield nucleoside 5'-phosphates.</text>
        <dbReference type="EC" id="3.1.11.2"/>
    </reaction>
</comment>
<evidence type="ECO:0000313" key="14">
    <source>
        <dbReference type="EMBL" id="CAH2220545.1"/>
    </source>
</evidence>
<evidence type="ECO:0000256" key="6">
    <source>
        <dbReference type="ARBA" id="ARBA00022801"/>
    </source>
</evidence>
<evidence type="ECO:0000256" key="8">
    <source>
        <dbReference type="ARBA" id="ARBA00023204"/>
    </source>
</evidence>
<evidence type="ECO:0000256" key="1">
    <source>
        <dbReference type="ARBA" id="ARBA00000493"/>
    </source>
</evidence>
<dbReference type="InterPro" id="IPR005135">
    <property type="entry name" value="Endo/exonuclease/phosphatase"/>
</dbReference>
<keyword evidence="15" id="KW-1185">Reference proteome</keyword>
<feature type="compositionally biased region" description="Polar residues" evidence="12">
    <location>
        <begin position="1"/>
        <end position="21"/>
    </location>
</feature>
<keyword evidence="7 10" id="KW-0460">Magnesium</keyword>
<comment type="cofactor">
    <cofactor evidence="10">
        <name>Mg(2+)</name>
        <dbReference type="ChEBI" id="CHEBI:18420"/>
    </cofactor>
    <cofactor evidence="10">
        <name>Mn(2+)</name>
        <dbReference type="ChEBI" id="CHEBI:29035"/>
    </cofactor>
    <text evidence="10">Probably binds two magnesium or manganese ions per subunit.</text>
</comment>
<dbReference type="EC" id="3.1.11.2" evidence="3"/>
<gene>
    <name evidence="14" type="ORF">PECUL_23A011095</name>
</gene>
<dbReference type="SUPFAM" id="SSF56219">
    <property type="entry name" value="DNase I-like"/>
    <property type="match status" value="1"/>
</dbReference>
<evidence type="ECO:0000256" key="10">
    <source>
        <dbReference type="PIRSR" id="PIRSR604808-2"/>
    </source>
</evidence>
<reference evidence="14" key="1">
    <citation type="submission" date="2022-03" db="EMBL/GenBank/DDBJ databases">
        <authorList>
            <person name="Alioto T."/>
            <person name="Alioto T."/>
            <person name="Gomez Garrido J."/>
        </authorList>
    </citation>
    <scope>NUCLEOTIDE SEQUENCE</scope>
</reference>
<feature type="active site" description="Proton donor/acceptor" evidence="9">
    <location>
        <position position="247"/>
    </location>
</feature>
<feature type="region of interest" description="Disordered" evidence="12">
    <location>
        <begin position="1"/>
        <end position="30"/>
    </location>
</feature>
<evidence type="ECO:0000313" key="15">
    <source>
        <dbReference type="Proteomes" id="UP001295444"/>
    </source>
</evidence>
<name>A0AAD1VKC3_PELCU</name>
<feature type="site" description="Transition state stabilizer" evidence="11">
    <location>
        <position position="249"/>
    </location>
</feature>
<feature type="domain" description="Endonuclease/exonuclease/phosphatase" evidence="13">
    <location>
        <begin position="122"/>
        <end position="335"/>
    </location>
</feature>
<organism evidence="14 15">
    <name type="scientific">Pelobates cultripes</name>
    <name type="common">Western spadefoot toad</name>
    <dbReference type="NCBI Taxonomy" id="61616"/>
    <lineage>
        <taxon>Eukaryota</taxon>
        <taxon>Metazoa</taxon>
        <taxon>Chordata</taxon>
        <taxon>Craniata</taxon>
        <taxon>Vertebrata</taxon>
        <taxon>Euteleostomi</taxon>
        <taxon>Amphibia</taxon>
        <taxon>Batrachia</taxon>
        <taxon>Anura</taxon>
        <taxon>Pelobatoidea</taxon>
        <taxon>Pelobatidae</taxon>
        <taxon>Pelobates</taxon>
    </lineage>
</organism>
<dbReference type="Gene3D" id="3.60.10.10">
    <property type="entry name" value="Endonuclease/exonuclease/phosphatase"/>
    <property type="match status" value="1"/>
</dbReference>
<dbReference type="InterPro" id="IPR036691">
    <property type="entry name" value="Endo/exonu/phosph_ase_sf"/>
</dbReference>
<keyword evidence="10" id="KW-0464">Manganese</keyword>
<keyword evidence="5" id="KW-0227">DNA damage</keyword>
<dbReference type="PANTHER" id="PTHR22748">
    <property type="entry name" value="AP ENDONUCLEASE"/>
    <property type="match status" value="1"/>
</dbReference>
<dbReference type="GO" id="GO:0046872">
    <property type="term" value="F:metal ion binding"/>
    <property type="evidence" value="ECO:0007669"/>
    <property type="project" value="UniProtKB-KW"/>
</dbReference>
<evidence type="ECO:0000259" key="13">
    <source>
        <dbReference type="Pfam" id="PF03372"/>
    </source>
</evidence>
<evidence type="ECO:0000256" key="4">
    <source>
        <dbReference type="ARBA" id="ARBA00022723"/>
    </source>
</evidence>
<accession>A0AAD1VKC3</accession>
<keyword evidence="6" id="KW-0378">Hydrolase</keyword>
<dbReference type="EMBL" id="OW240912">
    <property type="protein sequence ID" value="CAH2220545.1"/>
    <property type="molecule type" value="Genomic_DNA"/>
</dbReference>
<evidence type="ECO:0000256" key="2">
    <source>
        <dbReference type="ARBA" id="ARBA00007092"/>
    </source>
</evidence>
<evidence type="ECO:0000256" key="9">
    <source>
        <dbReference type="PIRSR" id="PIRSR604808-1"/>
    </source>
</evidence>
<dbReference type="InterPro" id="IPR004808">
    <property type="entry name" value="AP_endonuc_1"/>
</dbReference>
<comment type="similarity">
    <text evidence="2">Belongs to the DNA repair enzymes AP/ExoA family.</text>
</comment>
<dbReference type="GO" id="GO:0008081">
    <property type="term" value="F:phosphoric diester hydrolase activity"/>
    <property type="evidence" value="ECO:0007669"/>
    <property type="project" value="TreeGrafter"/>
</dbReference>
<dbReference type="AlphaFoldDB" id="A0AAD1VKC3"/>
<feature type="site" description="Important for catalytic activity" evidence="11">
    <location>
        <position position="310"/>
    </location>
</feature>
<feature type="binding site" evidence="10">
    <location>
        <position position="247"/>
    </location>
    <ligand>
        <name>Mg(2+)</name>
        <dbReference type="ChEBI" id="CHEBI:18420"/>
        <label>1</label>
    </ligand>
</feature>
<dbReference type="GO" id="GO:0005634">
    <property type="term" value="C:nucleus"/>
    <property type="evidence" value="ECO:0007669"/>
    <property type="project" value="TreeGrafter"/>
</dbReference>
<feature type="active site" evidence="9">
    <location>
        <position position="217"/>
    </location>
</feature>
<dbReference type="CDD" id="cd09076">
    <property type="entry name" value="L1-EN"/>
    <property type="match status" value="1"/>
</dbReference>
<proteinExistence type="inferred from homology"/>